<dbReference type="GO" id="GO:0005829">
    <property type="term" value="C:cytosol"/>
    <property type="evidence" value="ECO:0007669"/>
    <property type="project" value="TreeGrafter"/>
</dbReference>
<dbReference type="Proteomes" id="UP000219559">
    <property type="component" value="Unassembled WGS sequence"/>
</dbReference>
<sequence>MKTIIALGGSTSKKSINAQWASYAAHQVPNVQVQPLNLNDFELPLYSVDLEGEAGIPENAQKLNDTLAGADGIVLSLAEHNGSYSAAFKNAMDWVSRIDMKIWKEKPMLLMATSPGGRGGATVLATAAQSFPHLGAQVVAQFALPSFGQNFTENGLADGELQKTFDQALEKFSQAL</sequence>
<dbReference type="PANTHER" id="PTHR30543">
    <property type="entry name" value="CHROMATE REDUCTASE"/>
    <property type="match status" value="1"/>
</dbReference>
<feature type="domain" description="NADPH-dependent FMN reductase-like" evidence="1">
    <location>
        <begin position="4"/>
        <end position="145"/>
    </location>
</feature>
<evidence type="ECO:0000313" key="2">
    <source>
        <dbReference type="EMBL" id="PCE63917.1"/>
    </source>
</evidence>
<dbReference type="Pfam" id="PF03358">
    <property type="entry name" value="FMN_red"/>
    <property type="match status" value="1"/>
</dbReference>
<dbReference type="GO" id="GO:0010181">
    <property type="term" value="F:FMN binding"/>
    <property type="evidence" value="ECO:0007669"/>
    <property type="project" value="TreeGrafter"/>
</dbReference>
<dbReference type="InterPro" id="IPR029039">
    <property type="entry name" value="Flavoprotein-like_sf"/>
</dbReference>
<dbReference type="EMBL" id="NBWU01000004">
    <property type="protein sequence ID" value="PCE63917.1"/>
    <property type="molecule type" value="Genomic_DNA"/>
</dbReference>
<dbReference type="SUPFAM" id="SSF52218">
    <property type="entry name" value="Flavoproteins"/>
    <property type="match status" value="1"/>
</dbReference>
<evidence type="ECO:0000313" key="3">
    <source>
        <dbReference type="Proteomes" id="UP000219559"/>
    </source>
</evidence>
<name>A0A2A4G5I9_9FLAO</name>
<dbReference type="InterPro" id="IPR005025">
    <property type="entry name" value="FMN_Rdtase-like_dom"/>
</dbReference>
<proteinExistence type="predicted"/>
<keyword evidence="3" id="KW-1185">Reference proteome</keyword>
<dbReference type="GO" id="GO:0016491">
    <property type="term" value="F:oxidoreductase activity"/>
    <property type="evidence" value="ECO:0007669"/>
    <property type="project" value="InterPro"/>
</dbReference>
<organism evidence="2 3">
    <name type="scientific">Sediminicola luteus</name>
    <dbReference type="NCBI Taxonomy" id="319238"/>
    <lineage>
        <taxon>Bacteria</taxon>
        <taxon>Pseudomonadati</taxon>
        <taxon>Bacteroidota</taxon>
        <taxon>Flavobacteriia</taxon>
        <taxon>Flavobacteriales</taxon>
        <taxon>Flavobacteriaceae</taxon>
        <taxon>Sediminicola</taxon>
    </lineage>
</organism>
<dbReference type="OrthoDB" id="5767802at2"/>
<evidence type="ECO:0000259" key="1">
    <source>
        <dbReference type="Pfam" id="PF03358"/>
    </source>
</evidence>
<dbReference type="PANTHER" id="PTHR30543:SF21">
    <property type="entry name" value="NAD(P)H-DEPENDENT FMN REDUCTASE LOT6"/>
    <property type="match status" value="1"/>
</dbReference>
<protein>
    <submittedName>
        <fullName evidence="2">NADPH-dependent FMN reductase</fullName>
    </submittedName>
</protein>
<dbReference type="Gene3D" id="3.40.50.360">
    <property type="match status" value="1"/>
</dbReference>
<gene>
    <name evidence="2" type="ORF">B7P33_11700</name>
</gene>
<reference evidence="2 3" key="1">
    <citation type="submission" date="2017-04" db="EMBL/GenBank/DDBJ databases">
        <title>A new member of the family Flavobacteriaceae isolated from ascidians.</title>
        <authorList>
            <person name="Chen L."/>
        </authorList>
    </citation>
    <scope>NUCLEOTIDE SEQUENCE [LARGE SCALE GENOMIC DNA]</scope>
    <source>
        <strain evidence="2 3">HQA918</strain>
    </source>
</reference>
<comment type="caution">
    <text evidence="2">The sequence shown here is derived from an EMBL/GenBank/DDBJ whole genome shotgun (WGS) entry which is preliminary data.</text>
</comment>
<dbReference type="AlphaFoldDB" id="A0A2A4G5I9"/>
<dbReference type="InterPro" id="IPR050712">
    <property type="entry name" value="NAD(P)H-dep_reductase"/>
</dbReference>
<accession>A0A2A4G5I9</accession>
<dbReference type="RefSeq" id="WP_097442633.1">
    <property type="nucleotide sequence ID" value="NZ_NBWU01000004.1"/>
</dbReference>